<dbReference type="PANTHER" id="PTHR47331">
    <property type="entry name" value="PHD-TYPE DOMAIN-CONTAINING PROTEIN"/>
    <property type="match status" value="1"/>
</dbReference>
<dbReference type="Proteomes" id="UP001460270">
    <property type="component" value="Unassembled WGS sequence"/>
</dbReference>
<evidence type="ECO:0000313" key="3">
    <source>
        <dbReference type="Proteomes" id="UP001460270"/>
    </source>
</evidence>
<dbReference type="GO" id="GO:0015074">
    <property type="term" value="P:DNA integration"/>
    <property type="evidence" value="ECO:0007669"/>
    <property type="project" value="InterPro"/>
</dbReference>
<keyword evidence="3" id="KW-1185">Reference proteome</keyword>
<proteinExistence type="predicted"/>
<evidence type="ECO:0000259" key="1">
    <source>
        <dbReference type="PROSITE" id="PS50994"/>
    </source>
</evidence>
<dbReference type="InterPro" id="IPR008042">
    <property type="entry name" value="Retrotrans_Pao"/>
</dbReference>
<dbReference type="EMBL" id="JBBPFD010000004">
    <property type="protein sequence ID" value="KAK7930586.1"/>
    <property type="molecule type" value="Genomic_DNA"/>
</dbReference>
<name>A0AAW0PQ28_9GOBI</name>
<dbReference type="PANTHER" id="PTHR47331:SF6">
    <property type="entry name" value="DOUBLECORTIN DOMAIN-CONTAINING PROTEIN"/>
    <property type="match status" value="1"/>
</dbReference>
<dbReference type="GO" id="GO:0003676">
    <property type="term" value="F:nucleic acid binding"/>
    <property type="evidence" value="ECO:0007669"/>
    <property type="project" value="InterPro"/>
</dbReference>
<gene>
    <name evidence="2" type="ORF">WMY93_006981</name>
</gene>
<dbReference type="InterPro" id="IPR012337">
    <property type="entry name" value="RNaseH-like_sf"/>
</dbReference>
<sequence>MLAESNIRLHKIASNASQVMNAFPQEERATDLKDLDLDVDPLPLQRSLGVSWNLENDSFTFRVGKDTKPFTRRGILSVVNSLYDPLGFAAPVTIQGKALYRELTLEQQDWDEPLPAHRETEWTKWTDSLSVLESLQIHRPFVPISLSHTQTRELCIFSDASTMAIAAVAYLRVVDTSGQCHVGFMIGKSKLAPSSAHTVPRLELCAAVLAVELAQIIIDESDIEFQKVNFYTDSKIVLGAVHIEVVESMSTSSFINALRRFLSVRGPIKHLRSDQGTNFIGACKELQINSEDPEIKDFLQDQTCTWTFNAPHSSHMGGVWERMIGLVRNILDGLLLKTSNTRLTHEVLVTLMAEVMAIMNARPLVPVTTDPETPEILSPAMLLTQKASPVLSPPGNFELKDLYKAQWRQVQGLADCFWKRWRQEYLATLQTRRKWTVEKPNVKEGDIVLLKDTQVKRNEWPVGMVVKAIPSDDKKTCSRLVFCDDAMRASWSLPLLPSPTLIT</sequence>
<dbReference type="Pfam" id="PF05380">
    <property type="entry name" value="Peptidase_A17"/>
    <property type="match status" value="1"/>
</dbReference>
<reference evidence="3" key="1">
    <citation type="submission" date="2024-04" db="EMBL/GenBank/DDBJ databases">
        <title>Salinicola lusitanus LLJ914,a marine bacterium isolated from the Okinawa Trough.</title>
        <authorList>
            <person name="Li J."/>
        </authorList>
    </citation>
    <scope>NUCLEOTIDE SEQUENCE [LARGE SCALE GENOMIC DNA]</scope>
</reference>
<evidence type="ECO:0000313" key="2">
    <source>
        <dbReference type="EMBL" id="KAK7930586.1"/>
    </source>
</evidence>
<dbReference type="AlphaFoldDB" id="A0AAW0PQ28"/>
<dbReference type="SUPFAM" id="SSF53098">
    <property type="entry name" value="Ribonuclease H-like"/>
    <property type="match status" value="1"/>
</dbReference>
<organism evidence="2 3">
    <name type="scientific">Mugilogobius chulae</name>
    <name type="common">yellowstripe goby</name>
    <dbReference type="NCBI Taxonomy" id="88201"/>
    <lineage>
        <taxon>Eukaryota</taxon>
        <taxon>Metazoa</taxon>
        <taxon>Chordata</taxon>
        <taxon>Craniata</taxon>
        <taxon>Vertebrata</taxon>
        <taxon>Euteleostomi</taxon>
        <taxon>Actinopterygii</taxon>
        <taxon>Neopterygii</taxon>
        <taxon>Teleostei</taxon>
        <taxon>Neoteleostei</taxon>
        <taxon>Acanthomorphata</taxon>
        <taxon>Gobiaria</taxon>
        <taxon>Gobiiformes</taxon>
        <taxon>Gobioidei</taxon>
        <taxon>Gobiidae</taxon>
        <taxon>Gobionellinae</taxon>
        <taxon>Mugilogobius</taxon>
    </lineage>
</organism>
<dbReference type="InterPro" id="IPR040676">
    <property type="entry name" value="DUF5641"/>
</dbReference>
<accession>A0AAW0PQ28</accession>
<dbReference type="Gene3D" id="3.30.420.10">
    <property type="entry name" value="Ribonuclease H-like superfamily/Ribonuclease H"/>
    <property type="match status" value="1"/>
</dbReference>
<dbReference type="InterPro" id="IPR036397">
    <property type="entry name" value="RNaseH_sf"/>
</dbReference>
<protein>
    <recommendedName>
        <fullName evidence="1">Integrase catalytic domain-containing protein</fullName>
    </recommendedName>
</protein>
<dbReference type="Pfam" id="PF18701">
    <property type="entry name" value="DUF5641"/>
    <property type="match status" value="1"/>
</dbReference>
<comment type="caution">
    <text evidence="2">The sequence shown here is derived from an EMBL/GenBank/DDBJ whole genome shotgun (WGS) entry which is preliminary data.</text>
</comment>
<feature type="domain" description="Integrase catalytic" evidence="1">
    <location>
        <begin position="196"/>
        <end position="387"/>
    </location>
</feature>
<dbReference type="PROSITE" id="PS50994">
    <property type="entry name" value="INTEGRASE"/>
    <property type="match status" value="1"/>
</dbReference>
<dbReference type="InterPro" id="IPR001584">
    <property type="entry name" value="Integrase_cat-core"/>
</dbReference>